<dbReference type="SUPFAM" id="SSF54211">
    <property type="entry name" value="Ribosomal protein S5 domain 2-like"/>
    <property type="match status" value="2"/>
</dbReference>
<dbReference type="EMBL" id="FWEV01000070">
    <property type="protein sequence ID" value="SLM28853.1"/>
    <property type="molecule type" value="Genomic_DNA"/>
</dbReference>
<evidence type="ECO:0000256" key="8">
    <source>
        <dbReference type="HAMAP-Rule" id="MF_01595"/>
    </source>
</evidence>
<feature type="binding site" evidence="8">
    <location>
        <position position="515"/>
    </location>
    <ligand>
        <name>Mg(2+)</name>
        <dbReference type="ChEBI" id="CHEBI:18420"/>
    </ligand>
</feature>
<dbReference type="InterPro" id="IPR020568">
    <property type="entry name" value="Ribosomal_Su5_D2-typ_SF"/>
</dbReference>
<dbReference type="GO" id="GO:0006396">
    <property type="term" value="P:RNA processing"/>
    <property type="evidence" value="ECO:0007669"/>
    <property type="project" value="InterPro"/>
</dbReference>
<evidence type="ECO:0000259" key="9">
    <source>
        <dbReference type="PROSITE" id="PS50126"/>
    </source>
</evidence>
<dbReference type="SMART" id="SM00322">
    <property type="entry name" value="KH"/>
    <property type="match status" value="1"/>
</dbReference>
<dbReference type="CDD" id="cd04472">
    <property type="entry name" value="S1_PNPase"/>
    <property type="match status" value="1"/>
</dbReference>
<name>A0A1W1H8S7_9BACT</name>
<dbReference type="Gene3D" id="3.30.230.70">
    <property type="entry name" value="GHMP Kinase, N-terminal domain"/>
    <property type="match status" value="2"/>
</dbReference>
<keyword evidence="6 8" id="KW-0460">Magnesium</keyword>
<dbReference type="FunFam" id="3.30.1370.10:FF:000001">
    <property type="entry name" value="Polyribonucleotide nucleotidyltransferase"/>
    <property type="match status" value="1"/>
</dbReference>
<dbReference type="GO" id="GO:0004654">
    <property type="term" value="F:polyribonucleotide nucleotidyltransferase activity"/>
    <property type="evidence" value="ECO:0007669"/>
    <property type="project" value="UniProtKB-UniRule"/>
</dbReference>
<dbReference type="InterPro" id="IPR012340">
    <property type="entry name" value="NA-bd_OB-fold"/>
</dbReference>
<dbReference type="Pfam" id="PF00575">
    <property type="entry name" value="S1"/>
    <property type="match status" value="1"/>
</dbReference>
<dbReference type="AlphaFoldDB" id="A0A1W1H8S7"/>
<dbReference type="FunFam" id="3.30.230.70:FF:000001">
    <property type="entry name" value="Polyribonucleotide nucleotidyltransferase"/>
    <property type="match status" value="1"/>
</dbReference>
<feature type="domain" description="S1 motif" evidence="9">
    <location>
        <begin position="651"/>
        <end position="719"/>
    </location>
</feature>
<evidence type="ECO:0000256" key="7">
    <source>
        <dbReference type="ARBA" id="ARBA00022884"/>
    </source>
</evidence>
<dbReference type="Gene3D" id="3.30.1370.10">
    <property type="entry name" value="K Homology domain, type 1"/>
    <property type="match status" value="1"/>
</dbReference>
<dbReference type="InterPro" id="IPR003029">
    <property type="entry name" value="S1_domain"/>
</dbReference>
<evidence type="ECO:0000256" key="3">
    <source>
        <dbReference type="ARBA" id="ARBA00022679"/>
    </source>
</evidence>
<keyword evidence="4 8" id="KW-0548">Nucleotidyltransferase</keyword>
<dbReference type="SMART" id="SM00316">
    <property type="entry name" value="S1"/>
    <property type="match status" value="1"/>
</dbReference>
<dbReference type="CDD" id="cd11363">
    <property type="entry name" value="RNase_PH_PNPase_1"/>
    <property type="match status" value="1"/>
</dbReference>
<evidence type="ECO:0000256" key="5">
    <source>
        <dbReference type="ARBA" id="ARBA00022723"/>
    </source>
</evidence>
<keyword evidence="7 8" id="KW-0694">RNA-binding</keyword>
<protein>
    <recommendedName>
        <fullName evidence="8">Polyribonucleotide nucleotidyltransferase</fullName>
        <ecNumber evidence="8">2.7.7.8</ecNumber>
    </recommendedName>
    <alternativeName>
        <fullName evidence="8">Polynucleotide phosphorylase</fullName>
        <shortName evidence="8">PNPase</shortName>
    </alternativeName>
</protein>
<evidence type="ECO:0000256" key="4">
    <source>
        <dbReference type="ARBA" id="ARBA00022695"/>
    </source>
</evidence>
<evidence type="ECO:0000256" key="1">
    <source>
        <dbReference type="ARBA" id="ARBA00007404"/>
    </source>
</evidence>
<dbReference type="SUPFAM" id="SSF54791">
    <property type="entry name" value="Eukaryotic type KH-domain (KH-domain type I)"/>
    <property type="match status" value="1"/>
</dbReference>
<dbReference type="PANTHER" id="PTHR11252:SF0">
    <property type="entry name" value="POLYRIBONUCLEOTIDE NUCLEOTIDYLTRANSFERASE 1, MITOCHONDRIAL"/>
    <property type="match status" value="1"/>
</dbReference>
<dbReference type="InterPro" id="IPR015847">
    <property type="entry name" value="ExoRNase_PH_dom2"/>
</dbReference>
<reference evidence="10 11" key="1">
    <citation type="submission" date="2017-03" db="EMBL/GenBank/DDBJ databases">
        <authorList>
            <person name="Afonso C.L."/>
            <person name="Miller P.J."/>
            <person name="Scott M.A."/>
            <person name="Spackman E."/>
            <person name="Goraichik I."/>
            <person name="Dimitrov K.M."/>
            <person name="Suarez D.L."/>
            <person name="Swayne D.E."/>
        </authorList>
    </citation>
    <scope>NUCLEOTIDE SEQUENCE [LARGE SCALE GENOMIC DNA]</scope>
    <source>
        <strain evidence="10">PRJEB14757</strain>
    </source>
</reference>
<dbReference type="PROSITE" id="PS50126">
    <property type="entry name" value="S1"/>
    <property type="match status" value="1"/>
</dbReference>
<dbReference type="GO" id="GO:0003723">
    <property type="term" value="F:RNA binding"/>
    <property type="evidence" value="ECO:0007669"/>
    <property type="project" value="UniProtKB-UniRule"/>
</dbReference>
<keyword evidence="5 8" id="KW-0479">Metal-binding</keyword>
<dbReference type="InterPro" id="IPR036612">
    <property type="entry name" value="KH_dom_type_1_sf"/>
</dbReference>
<dbReference type="InterPro" id="IPR004088">
    <property type="entry name" value="KH_dom_type_1"/>
</dbReference>
<dbReference type="InterPro" id="IPR036345">
    <property type="entry name" value="ExoRNase_PH_dom2_sf"/>
</dbReference>
<evidence type="ECO:0000256" key="6">
    <source>
        <dbReference type="ARBA" id="ARBA00022842"/>
    </source>
</evidence>
<dbReference type="SUPFAM" id="SSF55666">
    <property type="entry name" value="Ribonuclease PH domain 2-like"/>
    <property type="match status" value="2"/>
</dbReference>
<dbReference type="InterPro" id="IPR012162">
    <property type="entry name" value="PNPase"/>
</dbReference>
<dbReference type="InterPro" id="IPR036456">
    <property type="entry name" value="PNPase_PH_RNA-bd_sf"/>
</dbReference>
<keyword evidence="11" id="KW-1185">Reference proteome</keyword>
<evidence type="ECO:0000256" key="2">
    <source>
        <dbReference type="ARBA" id="ARBA00022490"/>
    </source>
</evidence>
<dbReference type="Proteomes" id="UP000191931">
    <property type="component" value="Unassembled WGS sequence"/>
</dbReference>
<dbReference type="EC" id="2.7.7.8" evidence="8"/>
<dbReference type="PIRSF" id="PIRSF005499">
    <property type="entry name" value="PNPase"/>
    <property type="match status" value="1"/>
</dbReference>
<dbReference type="CDD" id="cd02393">
    <property type="entry name" value="KH-I_PNPase"/>
    <property type="match status" value="1"/>
</dbReference>
<dbReference type="InterPro" id="IPR015848">
    <property type="entry name" value="PNPase_PH_RNA-bd_bac/org-type"/>
</dbReference>
<feature type="binding site" evidence="8">
    <location>
        <position position="521"/>
    </location>
    <ligand>
        <name>Mg(2+)</name>
        <dbReference type="ChEBI" id="CHEBI:18420"/>
    </ligand>
</feature>
<evidence type="ECO:0000313" key="11">
    <source>
        <dbReference type="Proteomes" id="UP000191931"/>
    </source>
</evidence>
<comment type="subcellular location">
    <subcellularLocation>
        <location evidence="8">Cytoplasm</location>
    </subcellularLocation>
</comment>
<keyword evidence="2 8" id="KW-0963">Cytoplasm</keyword>
<organism evidence="10 11">
    <name type="scientific">Desulfamplus magnetovallimortis</name>
    <dbReference type="NCBI Taxonomy" id="1246637"/>
    <lineage>
        <taxon>Bacteria</taxon>
        <taxon>Pseudomonadati</taxon>
        <taxon>Thermodesulfobacteriota</taxon>
        <taxon>Desulfobacteria</taxon>
        <taxon>Desulfobacterales</taxon>
        <taxon>Desulfobacteraceae</taxon>
        <taxon>Desulfamplus</taxon>
    </lineage>
</organism>
<comment type="catalytic activity">
    <reaction evidence="8">
        <text>RNA(n+1) + phosphate = RNA(n) + a ribonucleoside 5'-diphosphate</text>
        <dbReference type="Rhea" id="RHEA:22096"/>
        <dbReference type="Rhea" id="RHEA-COMP:14527"/>
        <dbReference type="Rhea" id="RHEA-COMP:17342"/>
        <dbReference type="ChEBI" id="CHEBI:43474"/>
        <dbReference type="ChEBI" id="CHEBI:57930"/>
        <dbReference type="ChEBI" id="CHEBI:140395"/>
        <dbReference type="EC" id="2.7.7.8"/>
    </reaction>
</comment>
<accession>A0A1W1H8S7</accession>
<dbReference type="Pfam" id="PF00013">
    <property type="entry name" value="KH_1"/>
    <property type="match status" value="1"/>
</dbReference>
<dbReference type="Gene3D" id="2.40.50.140">
    <property type="entry name" value="Nucleic acid-binding proteins"/>
    <property type="match status" value="1"/>
</dbReference>
<dbReference type="CDD" id="cd11364">
    <property type="entry name" value="RNase_PH_PNPase_2"/>
    <property type="match status" value="1"/>
</dbReference>
<dbReference type="SUPFAM" id="SSF46915">
    <property type="entry name" value="Polynucleotide phosphorylase/guanosine pentaphosphate synthase (PNPase/GPSI), domain 3"/>
    <property type="match status" value="1"/>
</dbReference>
<dbReference type="Pfam" id="PF03726">
    <property type="entry name" value="PNPase"/>
    <property type="match status" value="1"/>
</dbReference>
<comment type="function">
    <text evidence="8">Involved in mRNA degradation. Catalyzes the phosphorolysis of single-stranded polyribonucleotides processively in the 3'- to 5'-direction.</text>
</comment>
<sequence>MCSINDLIDVECARLFGIENAEETAFFTGECMETVVRATINGRELTISSGKIAKQASGSVVVQYGETMVLVTVVASKELKEDMGFLPLSVEYQEKIYAAGRIPGNYFRREIGRPSDKETLTCRLIDRPIRPLFEKGYGYETQIIATVLSMDRENEADVLAMVGASAALEISDIPFAGPIAGVRVARINGEFVANPTIAQMAQSDIELVVAGSKTGVIMVEGGANIVSEQEMLDAIFFGHDAMQPLIEMQHELKSALGREKRIVEPPQVNAELVTKVRELSWERIHDAVQTRGKMERSKALDQVRSDVMLQMEEEFEGNEKQIKAAFGDLVKECSRQIVLKEKRRIDGRAFDEIRDITCEVGNLPRPHGSALFTRGETQVMGVLTLGSGRDEQRVETLSGEESRPFMLHYNFPPFSVGECRRPGGPSRRDIGHGTLATRALERIVPVKEEFEYTIRLVAEVMESNGSSSMGTVCAGTLAMMDGGVPIKAPVSGIAMGLVQDDENTVVLSDILGDEDHFGDMDFKVAGTREGITALQMDIKIRELSRDIMVKALTQARDGRIHILDRMLDTLNVSRSEMSPHAPKIVTLKIHPDKIRDLIGPGGKMIRSIQADTSTTIEVDDTGLVKISADNESNGQAAEKIINDICLDPEIGGIYEGEVVKTTDFGAFVRIKTGTDGLVHISELAAHRVKKVTDVIKEGEMLKVKVLDITRDGKIRLSHKAVLES</sequence>
<comment type="cofactor">
    <cofactor evidence="8">
        <name>Mg(2+)</name>
        <dbReference type="ChEBI" id="CHEBI:18420"/>
    </cofactor>
</comment>
<dbReference type="InterPro" id="IPR027408">
    <property type="entry name" value="PNPase/RNase_PH_dom_sf"/>
</dbReference>
<dbReference type="NCBIfam" id="TIGR03591">
    <property type="entry name" value="polynuc_phos"/>
    <property type="match status" value="1"/>
</dbReference>
<dbReference type="STRING" id="1246637.MTBBW1_1610015"/>
<dbReference type="GO" id="GO:0000287">
    <property type="term" value="F:magnesium ion binding"/>
    <property type="evidence" value="ECO:0007669"/>
    <property type="project" value="UniProtKB-UniRule"/>
</dbReference>
<dbReference type="Pfam" id="PF01138">
    <property type="entry name" value="RNase_PH"/>
    <property type="match status" value="2"/>
</dbReference>
<evidence type="ECO:0000313" key="10">
    <source>
        <dbReference type="EMBL" id="SLM28853.1"/>
    </source>
</evidence>
<comment type="similarity">
    <text evidence="1 8">Belongs to the polyribonucleotide nucleotidyltransferase family.</text>
</comment>
<dbReference type="PROSITE" id="PS50084">
    <property type="entry name" value="KH_TYPE_1"/>
    <property type="match status" value="1"/>
</dbReference>
<dbReference type="InterPro" id="IPR001247">
    <property type="entry name" value="ExoRNase_PH_dom1"/>
</dbReference>
<dbReference type="FunFam" id="3.30.230.70:FF:000002">
    <property type="entry name" value="Polyribonucleotide nucleotidyltransferase"/>
    <property type="match status" value="1"/>
</dbReference>
<gene>
    <name evidence="8 10" type="primary">pnp</name>
    <name evidence="10" type="ORF">MTBBW1_1610015</name>
</gene>
<dbReference type="SUPFAM" id="SSF50249">
    <property type="entry name" value="Nucleic acid-binding proteins"/>
    <property type="match status" value="1"/>
</dbReference>
<dbReference type="PANTHER" id="PTHR11252">
    <property type="entry name" value="POLYRIBONUCLEOTIDE NUCLEOTIDYLTRANSFERASE"/>
    <property type="match status" value="1"/>
</dbReference>
<keyword evidence="3 8" id="KW-0808">Transferase</keyword>
<proteinExistence type="inferred from homology"/>
<dbReference type="NCBIfam" id="NF008805">
    <property type="entry name" value="PRK11824.1"/>
    <property type="match status" value="1"/>
</dbReference>
<dbReference type="InterPro" id="IPR004087">
    <property type="entry name" value="KH_dom"/>
</dbReference>
<dbReference type="HAMAP" id="MF_01595">
    <property type="entry name" value="PNPase"/>
    <property type="match status" value="1"/>
</dbReference>
<dbReference type="GO" id="GO:0006402">
    <property type="term" value="P:mRNA catabolic process"/>
    <property type="evidence" value="ECO:0007669"/>
    <property type="project" value="UniProtKB-UniRule"/>
</dbReference>
<dbReference type="GO" id="GO:0000175">
    <property type="term" value="F:3'-5'-RNA exonuclease activity"/>
    <property type="evidence" value="ECO:0007669"/>
    <property type="project" value="TreeGrafter"/>
</dbReference>
<dbReference type="Pfam" id="PF03725">
    <property type="entry name" value="RNase_PH_C"/>
    <property type="match status" value="2"/>
</dbReference>
<dbReference type="GO" id="GO:0005829">
    <property type="term" value="C:cytosol"/>
    <property type="evidence" value="ECO:0007669"/>
    <property type="project" value="TreeGrafter"/>
</dbReference>